<keyword evidence="7 9" id="KW-1133">Transmembrane helix</keyword>
<dbReference type="InterPro" id="IPR011527">
    <property type="entry name" value="ABC1_TM_dom"/>
</dbReference>
<dbReference type="PROSITE" id="PS50929">
    <property type="entry name" value="ABC_TM1F"/>
    <property type="match status" value="1"/>
</dbReference>
<dbReference type="FunFam" id="3.40.50.300:FF:000299">
    <property type="entry name" value="ABC transporter ATP-binding protein/permease"/>
    <property type="match status" value="1"/>
</dbReference>
<dbReference type="GO" id="GO:0005524">
    <property type="term" value="F:ATP binding"/>
    <property type="evidence" value="ECO:0007669"/>
    <property type="project" value="UniProtKB-KW"/>
</dbReference>
<dbReference type="InterPro" id="IPR003439">
    <property type="entry name" value="ABC_transporter-like_ATP-bd"/>
</dbReference>
<feature type="domain" description="ABC transporter" evidence="10">
    <location>
        <begin position="347"/>
        <end position="598"/>
    </location>
</feature>
<gene>
    <name evidence="12" type="ORF">METZ01_LOCUS42954</name>
</gene>
<keyword evidence="4 9" id="KW-0812">Transmembrane</keyword>
<dbReference type="InterPro" id="IPR027417">
    <property type="entry name" value="P-loop_NTPase"/>
</dbReference>
<feature type="transmembrane region" description="Helical" evidence="9">
    <location>
        <begin position="172"/>
        <end position="188"/>
    </location>
</feature>
<evidence type="ECO:0000259" key="10">
    <source>
        <dbReference type="PROSITE" id="PS50893"/>
    </source>
</evidence>
<evidence type="ECO:0000256" key="6">
    <source>
        <dbReference type="ARBA" id="ARBA00022840"/>
    </source>
</evidence>
<feature type="transmembrane region" description="Helical" evidence="9">
    <location>
        <begin position="149"/>
        <end position="166"/>
    </location>
</feature>
<dbReference type="Pfam" id="PF00664">
    <property type="entry name" value="ABC_membrane"/>
    <property type="match status" value="1"/>
</dbReference>
<feature type="domain" description="ABC transmembrane type-1" evidence="11">
    <location>
        <begin position="33"/>
        <end position="313"/>
    </location>
</feature>
<keyword evidence="5" id="KW-0547">Nucleotide-binding</keyword>
<dbReference type="PANTHER" id="PTHR43394">
    <property type="entry name" value="ATP-DEPENDENT PERMEASE MDL1, MITOCHONDRIAL"/>
    <property type="match status" value="1"/>
</dbReference>
<evidence type="ECO:0000256" key="1">
    <source>
        <dbReference type="ARBA" id="ARBA00004651"/>
    </source>
</evidence>
<proteinExistence type="predicted"/>
<reference evidence="12" key="1">
    <citation type="submission" date="2018-05" db="EMBL/GenBank/DDBJ databases">
        <authorList>
            <person name="Lanie J.A."/>
            <person name="Ng W.-L."/>
            <person name="Kazmierczak K.M."/>
            <person name="Andrzejewski T.M."/>
            <person name="Davidsen T.M."/>
            <person name="Wayne K.J."/>
            <person name="Tettelin H."/>
            <person name="Glass J.I."/>
            <person name="Rusch D."/>
            <person name="Podicherti R."/>
            <person name="Tsui H.-C.T."/>
            <person name="Winkler M.E."/>
        </authorList>
    </citation>
    <scope>NUCLEOTIDE SEQUENCE</scope>
</reference>
<evidence type="ECO:0000256" key="9">
    <source>
        <dbReference type="SAM" id="Phobius"/>
    </source>
</evidence>
<dbReference type="PROSITE" id="PS00211">
    <property type="entry name" value="ABC_TRANSPORTER_1"/>
    <property type="match status" value="1"/>
</dbReference>
<evidence type="ECO:0000259" key="11">
    <source>
        <dbReference type="PROSITE" id="PS50929"/>
    </source>
</evidence>
<accession>A0A381REH3</accession>
<keyword evidence="3" id="KW-1003">Cell membrane</keyword>
<dbReference type="Gene3D" id="3.40.50.300">
    <property type="entry name" value="P-loop containing nucleotide triphosphate hydrolases"/>
    <property type="match status" value="1"/>
</dbReference>
<dbReference type="GO" id="GO:0015421">
    <property type="term" value="F:ABC-type oligopeptide transporter activity"/>
    <property type="evidence" value="ECO:0007669"/>
    <property type="project" value="TreeGrafter"/>
</dbReference>
<dbReference type="GO" id="GO:0016887">
    <property type="term" value="F:ATP hydrolysis activity"/>
    <property type="evidence" value="ECO:0007669"/>
    <property type="project" value="InterPro"/>
</dbReference>
<evidence type="ECO:0000256" key="8">
    <source>
        <dbReference type="ARBA" id="ARBA00023136"/>
    </source>
</evidence>
<name>A0A381REH3_9ZZZZ</name>
<evidence type="ECO:0008006" key="13">
    <source>
        <dbReference type="Google" id="ProtNLM"/>
    </source>
</evidence>
<comment type="subcellular location">
    <subcellularLocation>
        <location evidence="1">Cell membrane</location>
        <topology evidence="1">Multi-pass membrane protein</topology>
    </subcellularLocation>
</comment>
<evidence type="ECO:0000256" key="7">
    <source>
        <dbReference type="ARBA" id="ARBA00022989"/>
    </source>
</evidence>
<dbReference type="PROSITE" id="PS50893">
    <property type="entry name" value="ABC_TRANSPORTER_2"/>
    <property type="match status" value="1"/>
</dbReference>
<dbReference type="AlphaFoldDB" id="A0A381REH3"/>
<sequence length="610" mass="67299">MPERRDLTVLRRLAPFIRVHSSIVVASALLLPALAASQLVQPYLIRIAIDGYLTPASRGVPGALSGLTGLVVLFVAVLFGEMIIRFAQIYLMQLAGQRIMHDLRCTVFRHVQRLSMSFFDRYPVGQTMTRVTSDVEALNDLVSQGIVSIARDLTMVGGIIGVMLWIDWRLTLASFVVVPLLLGILAFLRTRLRAAYDRVRSLVARQNAFLQETISGIEVVQAFVQERRNQKDFAKVRGDILEIELRSVRLSSWLSALVQAATTVSTALVLSYGGFGILESTVTLGILVQFMMYLQRFYQPLEDLSDKYDTLQRAAAATTKIFGLLDVEPEVREASNMVSMPDFQDRIEFKSVTFAYPSVSEAAAAAKLDEADITISTAAPVLENFNLTIHKGEKVAIVGATGSGKSTVIKLLLRHYDVQRGSITVDGIDIRSIDQHSLRRAFGTVPQDVFMFTDTIAANVGLGVFDRESVKHAARVVEANRFITTLPGSYDTRLGERGANLSFGERQLLAFARALAGSPSVLVLDEATSSVDSETEAQIQRALDRLIEDRTAVIIAHRLSTIRNVDRIVVLHHGVIREVGTHPELLNLDGIYARLHRLQLQEMVGADGVN</sequence>
<dbReference type="Pfam" id="PF00005">
    <property type="entry name" value="ABC_tran"/>
    <property type="match status" value="1"/>
</dbReference>
<dbReference type="PANTHER" id="PTHR43394:SF1">
    <property type="entry name" value="ATP-BINDING CASSETTE SUB-FAMILY B MEMBER 10, MITOCHONDRIAL"/>
    <property type="match status" value="1"/>
</dbReference>
<keyword evidence="8 9" id="KW-0472">Membrane</keyword>
<dbReference type="Gene3D" id="1.20.1560.10">
    <property type="entry name" value="ABC transporter type 1, transmembrane domain"/>
    <property type="match status" value="1"/>
</dbReference>
<dbReference type="InterPro" id="IPR003593">
    <property type="entry name" value="AAA+_ATPase"/>
</dbReference>
<feature type="transmembrane region" description="Helical" evidence="9">
    <location>
        <begin position="275"/>
        <end position="294"/>
    </location>
</feature>
<dbReference type="InterPro" id="IPR017871">
    <property type="entry name" value="ABC_transporter-like_CS"/>
</dbReference>
<keyword evidence="6" id="KW-0067">ATP-binding</keyword>
<keyword evidence="2" id="KW-0813">Transport</keyword>
<organism evidence="12">
    <name type="scientific">marine metagenome</name>
    <dbReference type="NCBI Taxonomy" id="408172"/>
    <lineage>
        <taxon>unclassified sequences</taxon>
        <taxon>metagenomes</taxon>
        <taxon>ecological metagenomes</taxon>
    </lineage>
</organism>
<feature type="transmembrane region" description="Helical" evidence="9">
    <location>
        <begin position="21"/>
        <end position="40"/>
    </location>
</feature>
<dbReference type="InterPro" id="IPR039421">
    <property type="entry name" value="Type_1_exporter"/>
</dbReference>
<feature type="transmembrane region" description="Helical" evidence="9">
    <location>
        <begin position="60"/>
        <end position="84"/>
    </location>
</feature>
<dbReference type="SUPFAM" id="SSF52540">
    <property type="entry name" value="P-loop containing nucleoside triphosphate hydrolases"/>
    <property type="match status" value="1"/>
</dbReference>
<dbReference type="InterPro" id="IPR036640">
    <property type="entry name" value="ABC1_TM_sf"/>
</dbReference>
<dbReference type="EMBL" id="UINC01001866">
    <property type="protein sequence ID" value="SUZ90100.1"/>
    <property type="molecule type" value="Genomic_DNA"/>
</dbReference>
<evidence type="ECO:0000313" key="12">
    <source>
        <dbReference type="EMBL" id="SUZ90100.1"/>
    </source>
</evidence>
<dbReference type="SUPFAM" id="SSF90123">
    <property type="entry name" value="ABC transporter transmembrane region"/>
    <property type="match status" value="1"/>
</dbReference>
<dbReference type="GO" id="GO:0005886">
    <property type="term" value="C:plasma membrane"/>
    <property type="evidence" value="ECO:0007669"/>
    <property type="project" value="UniProtKB-SubCell"/>
</dbReference>
<evidence type="ECO:0000256" key="3">
    <source>
        <dbReference type="ARBA" id="ARBA00022475"/>
    </source>
</evidence>
<evidence type="ECO:0000256" key="2">
    <source>
        <dbReference type="ARBA" id="ARBA00022448"/>
    </source>
</evidence>
<dbReference type="CDD" id="cd18544">
    <property type="entry name" value="ABC_6TM_TmrA_like"/>
    <property type="match status" value="1"/>
</dbReference>
<protein>
    <recommendedName>
        <fullName evidence="13">ABC transporter ATP-binding protein</fullName>
    </recommendedName>
</protein>
<evidence type="ECO:0000256" key="4">
    <source>
        <dbReference type="ARBA" id="ARBA00022692"/>
    </source>
</evidence>
<dbReference type="SMART" id="SM00382">
    <property type="entry name" value="AAA"/>
    <property type="match status" value="1"/>
</dbReference>
<evidence type="ECO:0000256" key="5">
    <source>
        <dbReference type="ARBA" id="ARBA00022741"/>
    </source>
</evidence>